<dbReference type="PRINTS" id="PR00420">
    <property type="entry name" value="RNGMNOXGNASE"/>
</dbReference>
<gene>
    <name evidence="4" type="ORF">JKA74_08695</name>
</gene>
<sequence length="379" mass="43038">MKVEIIGAGIAGLTAAIALEKRGFQPKIYEQAKNLKAVGAGIILASNAMQVYKRLGLDEQLKSQGIPLNALNITNQKLQLISKVDLNYFKNKYNLQSLAIHRGKLQQVLLDNLKHTEICLDHQLKNITQQNEAYQLDFENGKSVNSTLLIGADGIHSKVRANLFPTGKIRSMRQICWRGVTQFELPSIYKNELNEAWGRGDRFAFVQFSHDQIYWYAVKSFKQSEKEFSEDHLSSYFQKYPPIVQEIIKATPAHTLHTTIMQDLKPISNWHDEFSCLIGDAAHATTPNMGQGACQSIEDAYILADCLSKQNVLDAFKTYQKIRMPKAHQVVKQSWQIGKISHWENPVAIAIRNKLLKLIPQKLNQVQLEKLFQLEKIIG</sequence>
<dbReference type="SUPFAM" id="SSF51905">
    <property type="entry name" value="FAD/NAD(P)-binding domain"/>
    <property type="match status" value="1"/>
</dbReference>
<reference evidence="4" key="1">
    <citation type="submission" date="2021-01" db="EMBL/GenBank/DDBJ databases">
        <title>Marivirga aurantiaca sp. nov., isolated from intertidal surface sediments.</title>
        <authorList>
            <person name="Zhang M."/>
        </authorList>
    </citation>
    <scope>NUCLEOTIDE SEQUENCE</scope>
    <source>
        <strain evidence="4">S37H4</strain>
    </source>
</reference>
<protein>
    <submittedName>
        <fullName evidence="4">FAD-dependent monooxygenase</fullName>
    </submittedName>
</protein>
<dbReference type="InterPro" id="IPR050493">
    <property type="entry name" value="FAD-dep_Monooxygenase_BioMet"/>
</dbReference>
<evidence type="ECO:0000256" key="1">
    <source>
        <dbReference type="ARBA" id="ARBA00023002"/>
    </source>
</evidence>
<dbReference type="GO" id="GO:0071949">
    <property type="term" value="F:FAD binding"/>
    <property type="evidence" value="ECO:0007669"/>
    <property type="project" value="InterPro"/>
</dbReference>
<keyword evidence="1" id="KW-0560">Oxidoreductase</keyword>
<evidence type="ECO:0000259" key="3">
    <source>
        <dbReference type="Pfam" id="PF01494"/>
    </source>
</evidence>
<dbReference type="Proteomes" id="UP000611723">
    <property type="component" value="Unassembled WGS sequence"/>
</dbReference>
<name>A0A934WY28_9BACT</name>
<evidence type="ECO:0000313" key="5">
    <source>
        <dbReference type="Proteomes" id="UP000611723"/>
    </source>
</evidence>
<dbReference type="Gene3D" id="3.50.50.60">
    <property type="entry name" value="FAD/NAD(P)-binding domain"/>
    <property type="match status" value="1"/>
</dbReference>
<dbReference type="AlphaFoldDB" id="A0A934WY28"/>
<feature type="domain" description="FAD-binding" evidence="3">
    <location>
        <begin position="2"/>
        <end position="334"/>
    </location>
</feature>
<dbReference type="Pfam" id="PF01494">
    <property type="entry name" value="FAD_binding_3"/>
    <property type="match status" value="1"/>
</dbReference>
<dbReference type="InterPro" id="IPR036188">
    <property type="entry name" value="FAD/NAD-bd_sf"/>
</dbReference>
<accession>A0A934WY28</accession>
<keyword evidence="2 4" id="KW-0503">Monooxygenase</keyword>
<dbReference type="PANTHER" id="PTHR13789:SF309">
    <property type="entry name" value="PUTATIVE (AFU_ORTHOLOGUE AFUA_6G14510)-RELATED"/>
    <property type="match status" value="1"/>
</dbReference>
<dbReference type="PANTHER" id="PTHR13789">
    <property type="entry name" value="MONOOXYGENASE"/>
    <property type="match status" value="1"/>
</dbReference>
<evidence type="ECO:0000256" key="2">
    <source>
        <dbReference type="ARBA" id="ARBA00023033"/>
    </source>
</evidence>
<organism evidence="4 5">
    <name type="scientific">Marivirga aurantiaca</name>
    <dbReference type="NCBI Taxonomy" id="2802615"/>
    <lineage>
        <taxon>Bacteria</taxon>
        <taxon>Pseudomonadati</taxon>
        <taxon>Bacteroidota</taxon>
        <taxon>Cytophagia</taxon>
        <taxon>Cytophagales</taxon>
        <taxon>Marivirgaceae</taxon>
        <taxon>Marivirga</taxon>
    </lineage>
</organism>
<dbReference type="InterPro" id="IPR002938">
    <property type="entry name" value="FAD-bd"/>
</dbReference>
<proteinExistence type="predicted"/>
<dbReference type="RefSeq" id="WP_201430794.1">
    <property type="nucleotide sequence ID" value="NZ_JAEQBW010000003.1"/>
</dbReference>
<keyword evidence="5" id="KW-1185">Reference proteome</keyword>
<dbReference type="EMBL" id="JAEQBW010000003">
    <property type="protein sequence ID" value="MBK6265114.1"/>
    <property type="molecule type" value="Genomic_DNA"/>
</dbReference>
<comment type="caution">
    <text evidence="4">The sequence shown here is derived from an EMBL/GenBank/DDBJ whole genome shotgun (WGS) entry which is preliminary data.</text>
</comment>
<evidence type="ECO:0000313" key="4">
    <source>
        <dbReference type="EMBL" id="MBK6265114.1"/>
    </source>
</evidence>
<dbReference type="GO" id="GO:0004497">
    <property type="term" value="F:monooxygenase activity"/>
    <property type="evidence" value="ECO:0007669"/>
    <property type="project" value="UniProtKB-KW"/>
</dbReference>